<keyword evidence="5" id="KW-0963">Cytoplasm</keyword>
<dbReference type="GO" id="GO:0005829">
    <property type="term" value="C:cytosol"/>
    <property type="evidence" value="ECO:0007669"/>
    <property type="project" value="UniProtKB-SubCell"/>
</dbReference>
<dbReference type="EMBL" id="BIMX01000002">
    <property type="protein sequence ID" value="GCE97560.1"/>
    <property type="molecule type" value="Genomic_DNA"/>
</dbReference>
<dbReference type="GO" id="GO:0000289">
    <property type="term" value="P:nuclear-transcribed mRNA poly(A) tail shortening"/>
    <property type="evidence" value="ECO:0007669"/>
    <property type="project" value="TreeGrafter"/>
</dbReference>
<dbReference type="CDD" id="cd09556">
    <property type="entry name" value="SAM_VTS1_fungal"/>
    <property type="match status" value="1"/>
</dbReference>
<comment type="subcellular location">
    <subcellularLocation>
        <location evidence="1">Cytoplasm</location>
        <location evidence="1">P-body</location>
    </subcellularLocation>
    <subcellularLocation>
        <location evidence="2">Cytoplasm</location>
        <location evidence="2">Cytosol</location>
    </subcellularLocation>
</comment>
<gene>
    <name evidence="14" type="primary">VTS1</name>
    <name evidence="14" type="ORF">ZYGM_003693</name>
</gene>
<keyword evidence="7" id="KW-0694">RNA-binding</keyword>
<keyword evidence="4" id="KW-0813">Transport</keyword>
<dbReference type="Pfam" id="PF07647">
    <property type="entry name" value="SAM_2"/>
    <property type="match status" value="1"/>
</dbReference>
<keyword evidence="6" id="KW-0547">Nucleotide-binding</keyword>
<dbReference type="Proteomes" id="UP000301737">
    <property type="component" value="Unassembled WGS sequence"/>
</dbReference>
<feature type="compositionally biased region" description="Low complexity" evidence="12">
    <location>
        <begin position="77"/>
        <end position="99"/>
    </location>
</feature>
<feature type="compositionally biased region" description="Basic and acidic residues" evidence="12">
    <location>
        <begin position="341"/>
        <end position="350"/>
    </location>
</feature>
<feature type="compositionally biased region" description="Polar residues" evidence="12">
    <location>
        <begin position="141"/>
        <end position="153"/>
    </location>
</feature>
<sequence>MNHAYDEFGQGNQSPYTVSRGAHPGAVLLSPQSSAMNLSNSIASPMVLSPKIGGQSHSMFFNDVVDVQPLPQPAIPPHSSSTTPAAPATTTTAVAAAPSQGSQATQNPHATHNAAAGSAVLSPMVQSPNCNPANLGSTSMFLDSFTRPSSTSMLGVHSKPKQQPQHNQQVHSSQQHHSQQLPPSQTAATGTPTGPHLPQTQQPSQHHQQTGVPPPQVPNHSVVNFTQDINQLCSWLSMLSSAQQNTVMDNLLFTLHEDVLQYTKLKLNSLAKSGFISPQIPAIASPVPNRDPYPLVNLDSVFSSDDVENKQNDNSILFQQWSPQPTSVTQPIFDYIKDVHQRPKSADPHVARATGHGVSSNKPRRNLGVGNNSNNNSNNHNNNNHNPHSHIHGYGHTSSNHHFTSKARAAAASGGDRDSSGSAESLSRPASRGNVQNGSVANNAVHNNNNSAGNNNNSTSNSTTPTGTTTTNGSSMNPKTLTDPRLLTNIPVWLKSLRLHKYSESLKSKRWDELIYLDDETLEKMGISALGARRKLLKAFAVVREYKEQGLIDQSAYM</sequence>
<organism evidence="14 15">
    <name type="scientific">Zygosaccharomyces mellis</name>
    <dbReference type="NCBI Taxonomy" id="42258"/>
    <lineage>
        <taxon>Eukaryota</taxon>
        <taxon>Fungi</taxon>
        <taxon>Dikarya</taxon>
        <taxon>Ascomycota</taxon>
        <taxon>Saccharomycotina</taxon>
        <taxon>Saccharomycetes</taxon>
        <taxon>Saccharomycetales</taxon>
        <taxon>Saccharomycetaceae</taxon>
        <taxon>Zygosaccharomyces</taxon>
    </lineage>
</organism>
<evidence type="ECO:0000313" key="15">
    <source>
        <dbReference type="Proteomes" id="UP000301737"/>
    </source>
</evidence>
<dbReference type="GO" id="GO:0003677">
    <property type="term" value="F:DNA binding"/>
    <property type="evidence" value="ECO:0007669"/>
    <property type="project" value="UniProtKB-KW"/>
</dbReference>
<name>A0A4C2E041_9SACH</name>
<dbReference type="Gene3D" id="1.10.150.50">
    <property type="entry name" value="Transcription Factor, Ets-1"/>
    <property type="match status" value="1"/>
</dbReference>
<keyword evidence="8" id="KW-0653">Protein transport</keyword>
<dbReference type="FunFam" id="1.10.150.50:FF:000033">
    <property type="entry name" value="Protein vts1, variant"/>
    <property type="match status" value="1"/>
</dbReference>
<evidence type="ECO:0000256" key="12">
    <source>
        <dbReference type="SAM" id="MobiDB-lite"/>
    </source>
</evidence>
<evidence type="ECO:0000256" key="1">
    <source>
        <dbReference type="ARBA" id="ARBA00004201"/>
    </source>
</evidence>
<dbReference type="GO" id="GO:0000932">
    <property type="term" value="C:P-body"/>
    <property type="evidence" value="ECO:0007669"/>
    <property type="project" value="UniProtKB-SubCell"/>
</dbReference>
<dbReference type="SUPFAM" id="SSF47769">
    <property type="entry name" value="SAM/Pointed domain"/>
    <property type="match status" value="1"/>
</dbReference>
<evidence type="ECO:0000256" key="3">
    <source>
        <dbReference type="ARBA" id="ARBA00007325"/>
    </source>
</evidence>
<dbReference type="GO" id="GO:0000166">
    <property type="term" value="F:nucleotide binding"/>
    <property type="evidence" value="ECO:0007669"/>
    <property type="project" value="UniProtKB-KW"/>
</dbReference>
<feature type="compositionally biased region" description="Low complexity" evidence="12">
    <location>
        <begin position="161"/>
        <end position="185"/>
    </location>
</feature>
<evidence type="ECO:0000259" key="13">
    <source>
        <dbReference type="PROSITE" id="PS50105"/>
    </source>
</evidence>
<comment type="similarity">
    <text evidence="3">Belongs to the VTS1 family.</text>
</comment>
<feature type="compositionally biased region" description="Low complexity" evidence="12">
    <location>
        <begin position="437"/>
        <end position="475"/>
    </location>
</feature>
<evidence type="ECO:0000256" key="7">
    <source>
        <dbReference type="ARBA" id="ARBA00022884"/>
    </source>
</evidence>
<evidence type="ECO:0000256" key="8">
    <source>
        <dbReference type="ARBA" id="ARBA00022927"/>
    </source>
</evidence>
<comment type="subunit">
    <text evidence="9">Monomer. Binds to RNA.</text>
</comment>
<dbReference type="AlphaFoldDB" id="A0A4C2E041"/>
<accession>A0A4C2E041</accession>
<evidence type="ECO:0000256" key="11">
    <source>
        <dbReference type="ARBA" id="ARBA00073291"/>
    </source>
</evidence>
<dbReference type="SMART" id="SM00454">
    <property type="entry name" value="SAM"/>
    <property type="match status" value="1"/>
</dbReference>
<dbReference type="InterPro" id="IPR037635">
    <property type="entry name" value="VTS1_SAM"/>
</dbReference>
<evidence type="ECO:0000256" key="2">
    <source>
        <dbReference type="ARBA" id="ARBA00004514"/>
    </source>
</evidence>
<dbReference type="PROSITE" id="PS50105">
    <property type="entry name" value="SAM_DOMAIN"/>
    <property type="match status" value="1"/>
</dbReference>
<feature type="region of interest" description="Disordered" evidence="12">
    <location>
        <begin position="141"/>
        <end position="221"/>
    </location>
</feature>
<keyword evidence="15" id="KW-1185">Reference proteome</keyword>
<feature type="domain" description="SAM" evidence="13">
    <location>
        <begin position="489"/>
        <end position="546"/>
    </location>
</feature>
<dbReference type="InterPro" id="IPR013761">
    <property type="entry name" value="SAM/pointed_sf"/>
</dbReference>
<reference evidence="14 15" key="1">
    <citation type="submission" date="2019-01" db="EMBL/GenBank/DDBJ databases">
        <title>Draft Genome Sequencing of Zygosaccharomyces mellis Ca-7.</title>
        <authorList>
            <person name="Shiwa Y."/>
            <person name="Kanesaki Y."/>
            <person name="Ishige T."/>
            <person name="Mura K."/>
            <person name="Hori T."/>
            <person name="Tamura T."/>
        </authorList>
    </citation>
    <scope>NUCLEOTIDE SEQUENCE [LARGE SCALE GENOMIC DNA]</scope>
    <source>
        <strain evidence="14 15">Ca-7</strain>
    </source>
</reference>
<evidence type="ECO:0000256" key="10">
    <source>
        <dbReference type="ARBA" id="ARBA00024136"/>
    </source>
</evidence>
<proteinExistence type="inferred from homology"/>
<dbReference type="PANTHER" id="PTHR12515">
    <property type="entry name" value="STERILE ALPHA MOTIF DOMAIN CONTAINING PROTEIN 4-RELATED"/>
    <property type="match status" value="1"/>
</dbReference>
<feature type="compositionally biased region" description="Low complexity" evidence="12">
    <location>
        <begin position="371"/>
        <end position="386"/>
    </location>
</feature>
<dbReference type="InterPro" id="IPR001660">
    <property type="entry name" value="SAM"/>
</dbReference>
<keyword evidence="14" id="KW-0238">DNA-binding</keyword>
<feature type="region of interest" description="Disordered" evidence="12">
    <location>
        <begin position="341"/>
        <end position="483"/>
    </location>
</feature>
<evidence type="ECO:0000256" key="9">
    <source>
        <dbReference type="ARBA" id="ARBA00024046"/>
    </source>
</evidence>
<feature type="compositionally biased region" description="Low complexity" evidence="12">
    <location>
        <begin position="196"/>
        <end position="209"/>
    </location>
</feature>
<feature type="compositionally biased region" description="Polar residues" evidence="12">
    <location>
        <begin position="100"/>
        <end position="110"/>
    </location>
</feature>
<dbReference type="OrthoDB" id="2155283at2759"/>
<evidence type="ECO:0000256" key="6">
    <source>
        <dbReference type="ARBA" id="ARBA00022741"/>
    </source>
</evidence>
<dbReference type="PANTHER" id="PTHR12515:SF5">
    <property type="entry name" value="PROTEIN SMAUG"/>
    <property type="match status" value="1"/>
</dbReference>
<evidence type="ECO:0000313" key="14">
    <source>
        <dbReference type="EMBL" id="GCE97560.1"/>
    </source>
</evidence>
<evidence type="ECO:0000256" key="4">
    <source>
        <dbReference type="ARBA" id="ARBA00022448"/>
    </source>
</evidence>
<protein>
    <recommendedName>
        <fullName evidence="10">RNA-binding protein VTS1</fullName>
    </recommendedName>
    <alternativeName>
        <fullName evidence="11">RNA-binding protein vts1</fullName>
    </alternativeName>
</protein>
<dbReference type="GO" id="GO:0015031">
    <property type="term" value="P:protein transport"/>
    <property type="evidence" value="ECO:0007669"/>
    <property type="project" value="UniProtKB-KW"/>
</dbReference>
<comment type="caution">
    <text evidence="14">The sequence shown here is derived from an EMBL/GenBank/DDBJ whole genome shotgun (WGS) entry which is preliminary data.</text>
</comment>
<dbReference type="GO" id="GO:0003729">
    <property type="term" value="F:mRNA binding"/>
    <property type="evidence" value="ECO:0007669"/>
    <property type="project" value="InterPro"/>
</dbReference>
<feature type="region of interest" description="Disordered" evidence="12">
    <location>
        <begin position="71"/>
        <end position="113"/>
    </location>
</feature>
<dbReference type="InterPro" id="IPR050897">
    <property type="entry name" value="SMAUG/VTS1_RNA-bind"/>
</dbReference>
<evidence type="ECO:0000256" key="5">
    <source>
        <dbReference type="ARBA" id="ARBA00022490"/>
    </source>
</evidence>